<dbReference type="HOGENOM" id="CLU_1409365_0_0_1"/>
<name>M3A7H6_PSEFD</name>
<dbReference type="Proteomes" id="UP000016932">
    <property type="component" value="Unassembled WGS sequence"/>
</dbReference>
<keyword evidence="2" id="KW-1185">Reference proteome</keyword>
<dbReference type="GeneID" id="19333767"/>
<gene>
    <name evidence="1" type="ORF">MYCFIDRAFT_177510</name>
</gene>
<accession>M3A7H6</accession>
<organism evidence="1 2">
    <name type="scientific">Pseudocercospora fijiensis (strain CIRAD86)</name>
    <name type="common">Black leaf streak disease fungus</name>
    <name type="synonym">Mycosphaerella fijiensis</name>
    <dbReference type="NCBI Taxonomy" id="383855"/>
    <lineage>
        <taxon>Eukaryota</taxon>
        <taxon>Fungi</taxon>
        <taxon>Dikarya</taxon>
        <taxon>Ascomycota</taxon>
        <taxon>Pezizomycotina</taxon>
        <taxon>Dothideomycetes</taxon>
        <taxon>Dothideomycetidae</taxon>
        <taxon>Mycosphaerellales</taxon>
        <taxon>Mycosphaerellaceae</taxon>
        <taxon>Pseudocercospora</taxon>
    </lineage>
</organism>
<dbReference type="KEGG" id="pfj:MYCFIDRAFT_177510"/>
<dbReference type="RefSeq" id="XP_007929468.1">
    <property type="nucleotide sequence ID" value="XM_007931277.1"/>
</dbReference>
<dbReference type="VEuPathDB" id="FungiDB:MYCFIDRAFT_177510"/>
<protein>
    <submittedName>
        <fullName evidence="1">Uncharacterized protein</fullName>
    </submittedName>
</protein>
<evidence type="ECO:0000313" key="2">
    <source>
        <dbReference type="Proteomes" id="UP000016932"/>
    </source>
</evidence>
<evidence type="ECO:0000313" key="1">
    <source>
        <dbReference type="EMBL" id="EME80571.1"/>
    </source>
</evidence>
<dbReference type="EMBL" id="KB446561">
    <property type="protein sequence ID" value="EME80571.1"/>
    <property type="molecule type" value="Genomic_DNA"/>
</dbReference>
<proteinExistence type="predicted"/>
<reference evidence="1 2" key="1">
    <citation type="journal article" date="2012" name="PLoS Pathog.">
        <title>Diverse lifestyles and strategies of plant pathogenesis encoded in the genomes of eighteen Dothideomycetes fungi.</title>
        <authorList>
            <person name="Ohm R.A."/>
            <person name="Feau N."/>
            <person name="Henrissat B."/>
            <person name="Schoch C.L."/>
            <person name="Horwitz B.A."/>
            <person name="Barry K.W."/>
            <person name="Condon B.J."/>
            <person name="Copeland A.C."/>
            <person name="Dhillon B."/>
            <person name="Glaser F."/>
            <person name="Hesse C.N."/>
            <person name="Kosti I."/>
            <person name="LaButti K."/>
            <person name="Lindquist E.A."/>
            <person name="Lucas S."/>
            <person name="Salamov A.A."/>
            <person name="Bradshaw R.E."/>
            <person name="Ciuffetti L."/>
            <person name="Hamelin R.C."/>
            <person name="Kema G.H.J."/>
            <person name="Lawrence C."/>
            <person name="Scott J.A."/>
            <person name="Spatafora J.W."/>
            <person name="Turgeon B.G."/>
            <person name="de Wit P.J.G.M."/>
            <person name="Zhong S."/>
            <person name="Goodwin S.B."/>
            <person name="Grigoriev I.V."/>
        </authorList>
    </citation>
    <scope>NUCLEOTIDE SEQUENCE [LARGE SCALE GENOMIC DNA]</scope>
    <source>
        <strain evidence="1 2">CIRAD86</strain>
    </source>
</reference>
<dbReference type="AlphaFoldDB" id="M3A7H6"/>
<sequence>MPSINKSNFSIRMKKIIGRAEDQEYELSQQLSTCKDEISACRLKIDLDAIVKIKQDLADAARAESEGNPTSEQQAVLENVDLAHKIQDMKKDHIEMFGVRSAPSALKNTGSLFEVDENWGFDRSAAQRMEPSEVGPRDELVEASQFVANSPFAATWGFQPEIHGLEMTCRAPGLAIFLESALCILVCFHPLTH</sequence>
<dbReference type="OrthoDB" id="3639657at2759"/>